<evidence type="ECO:0000313" key="1">
    <source>
        <dbReference type="EMBL" id="GAH55595.1"/>
    </source>
</evidence>
<protein>
    <submittedName>
        <fullName evidence="1">Uncharacterized protein</fullName>
    </submittedName>
</protein>
<dbReference type="EMBL" id="BARU01023650">
    <property type="protein sequence ID" value="GAH55595.1"/>
    <property type="molecule type" value="Genomic_DNA"/>
</dbReference>
<name>X1HEW6_9ZZZZ</name>
<feature type="non-terminal residue" evidence="1">
    <location>
        <position position="1"/>
    </location>
</feature>
<reference evidence="1" key="1">
    <citation type="journal article" date="2014" name="Front. Microbiol.">
        <title>High frequency of phylogenetically diverse reductive dehalogenase-homologous genes in deep subseafloor sedimentary metagenomes.</title>
        <authorList>
            <person name="Kawai M."/>
            <person name="Futagami T."/>
            <person name="Toyoda A."/>
            <person name="Takaki Y."/>
            <person name="Nishi S."/>
            <person name="Hori S."/>
            <person name="Arai W."/>
            <person name="Tsubouchi T."/>
            <person name="Morono Y."/>
            <person name="Uchiyama I."/>
            <person name="Ito T."/>
            <person name="Fujiyama A."/>
            <person name="Inagaki F."/>
            <person name="Takami H."/>
        </authorList>
    </citation>
    <scope>NUCLEOTIDE SEQUENCE</scope>
    <source>
        <strain evidence="1">Expedition CK06-06</strain>
    </source>
</reference>
<gene>
    <name evidence="1" type="ORF">S03H2_38358</name>
</gene>
<organism evidence="1">
    <name type="scientific">marine sediment metagenome</name>
    <dbReference type="NCBI Taxonomy" id="412755"/>
    <lineage>
        <taxon>unclassified sequences</taxon>
        <taxon>metagenomes</taxon>
        <taxon>ecological metagenomes</taxon>
    </lineage>
</organism>
<dbReference type="AlphaFoldDB" id="X1HEW6"/>
<proteinExistence type="predicted"/>
<accession>X1HEW6</accession>
<comment type="caution">
    <text evidence="1">The sequence shown here is derived from an EMBL/GenBank/DDBJ whole genome shotgun (WGS) entry which is preliminary data.</text>
</comment>
<sequence>PILGGFCSWSDDIIADCFWDTQTSGQVTSDGGTGKTTAEMKTKATFTDVDWDFETIWAICSGINDGYPCLVDVTPSCLYPRWKGNPNVAQLIYQHAERME</sequence>